<dbReference type="Proteomes" id="UP001500460">
    <property type="component" value="Unassembled WGS sequence"/>
</dbReference>
<dbReference type="SMART" id="SM00421">
    <property type="entry name" value="HTH_LUXR"/>
    <property type="match status" value="1"/>
</dbReference>
<dbReference type="CDD" id="cd06170">
    <property type="entry name" value="LuxR_C_like"/>
    <property type="match status" value="1"/>
</dbReference>
<feature type="region of interest" description="Disordered" evidence="3">
    <location>
        <begin position="385"/>
        <end position="418"/>
    </location>
</feature>
<organism evidence="5 6">
    <name type="scientific">Streptomyces glaucus</name>
    <dbReference type="NCBI Taxonomy" id="284029"/>
    <lineage>
        <taxon>Bacteria</taxon>
        <taxon>Bacillati</taxon>
        <taxon>Actinomycetota</taxon>
        <taxon>Actinomycetes</taxon>
        <taxon>Kitasatosporales</taxon>
        <taxon>Streptomycetaceae</taxon>
        <taxon>Streptomyces</taxon>
    </lineage>
</organism>
<dbReference type="InterPro" id="IPR027417">
    <property type="entry name" value="P-loop_NTPase"/>
</dbReference>
<evidence type="ECO:0000256" key="1">
    <source>
        <dbReference type="ARBA" id="ARBA00022741"/>
    </source>
</evidence>
<gene>
    <name evidence="5" type="ORF">GCM10010421_57550</name>
</gene>
<dbReference type="RefSeq" id="WP_344608678.1">
    <property type="nucleotide sequence ID" value="NZ_BAAATK010000057.1"/>
</dbReference>
<keyword evidence="6" id="KW-1185">Reference proteome</keyword>
<dbReference type="EMBL" id="BAAATK010000057">
    <property type="protein sequence ID" value="GAA2456720.1"/>
    <property type="molecule type" value="Genomic_DNA"/>
</dbReference>
<proteinExistence type="predicted"/>
<feature type="region of interest" description="Disordered" evidence="3">
    <location>
        <begin position="795"/>
        <end position="819"/>
    </location>
</feature>
<reference evidence="6" key="1">
    <citation type="journal article" date="2019" name="Int. J. Syst. Evol. Microbiol.">
        <title>The Global Catalogue of Microorganisms (GCM) 10K type strain sequencing project: providing services to taxonomists for standard genome sequencing and annotation.</title>
        <authorList>
            <consortium name="The Broad Institute Genomics Platform"/>
            <consortium name="The Broad Institute Genome Sequencing Center for Infectious Disease"/>
            <person name="Wu L."/>
            <person name="Ma J."/>
        </authorList>
    </citation>
    <scope>NUCLEOTIDE SEQUENCE [LARGE SCALE GENOMIC DNA]</scope>
    <source>
        <strain evidence="6">JCM 6922</strain>
    </source>
</reference>
<dbReference type="SUPFAM" id="SSF52540">
    <property type="entry name" value="P-loop containing nucleoside triphosphate hydrolases"/>
    <property type="match status" value="1"/>
</dbReference>
<dbReference type="PROSITE" id="PS00622">
    <property type="entry name" value="HTH_LUXR_1"/>
    <property type="match status" value="1"/>
</dbReference>
<dbReference type="InterPro" id="IPR036388">
    <property type="entry name" value="WH-like_DNA-bd_sf"/>
</dbReference>
<dbReference type="PROSITE" id="PS50043">
    <property type="entry name" value="HTH_LUXR_2"/>
    <property type="match status" value="1"/>
</dbReference>
<feature type="compositionally biased region" description="Pro residues" evidence="3">
    <location>
        <begin position="399"/>
        <end position="414"/>
    </location>
</feature>
<dbReference type="PANTHER" id="PTHR16305:SF35">
    <property type="entry name" value="TRANSCRIPTIONAL ACTIVATOR DOMAIN"/>
    <property type="match status" value="1"/>
</dbReference>
<dbReference type="Gene3D" id="1.10.10.10">
    <property type="entry name" value="Winged helix-like DNA-binding domain superfamily/Winged helix DNA-binding domain"/>
    <property type="match status" value="1"/>
</dbReference>
<evidence type="ECO:0000256" key="3">
    <source>
        <dbReference type="SAM" id="MobiDB-lite"/>
    </source>
</evidence>
<comment type="caution">
    <text evidence="5">The sequence shown here is derived from an EMBL/GenBank/DDBJ whole genome shotgun (WGS) entry which is preliminary data.</text>
</comment>
<dbReference type="Pfam" id="PF00196">
    <property type="entry name" value="GerE"/>
    <property type="match status" value="1"/>
</dbReference>
<dbReference type="PRINTS" id="PR00038">
    <property type="entry name" value="HTHLUXR"/>
</dbReference>
<dbReference type="InterPro" id="IPR016032">
    <property type="entry name" value="Sig_transdc_resp-reg_C-effctor"/>
</dbReference>
<sequence length="880" mass="91538">MTVTPAYASARIVGRDTTLGAVDALIGGLVENGTADLAVVTGPVGAGRSAVLDWAAARARAAGVAVGVARCTARESRVPYATVTQLMASLWPASRIGALAAGIDADTEPTAALAGMCDTLLTTTPDRPVLLAVDDLHLADPSSLDRLVGSGRAARRGPVLVLATSPVPLRRILAAGAAGAPVPPGPAHRLPLGPLTADQARELLQARTGRTLETAVPVLTEVAAGSPAVLCAVADRITTLDRPLDTDVLPELVAAARTAWSHRALATARGLPDDAAALLRALAAVGHVLDPHQLPALAHLDAAAVDAALDTLRACGLVGETEPPRLRHPWFADDVLAGMTRTERDALQARAAALRGEPGLRIGTVADMLGAVTGLVRPWAVSDAATAATPRPRRAPAHTPRPGPDTTPPAPARPAPADVTTTALRHALREAATETDRVALLIRLATVEAVTAPQAGDGRLRQVLLRHAGPETWPAVLHAADLLLSRGDAETARWVIADAHQRALTAVPDDHLRPLRALGRLAQGEKGGLPLVAPAPVHSDHPGHPAQSAVLAWTLATRADDRTRVLGLARSVLAEPAGIPLMCRIAAARALLCADDVTGGLAGLDAVAADATRADARAAAAQALLCRAEAAVRHGRAEDGLRDLSAATRNLPPASWHTLLVPRLTAAEALALIRCGRVEEARRVVDRPRAVPDGASVASGFLLYARAELALIDGDATRALLLLEECGRLLRARRWRNPLLIPWRSAAAVAHHLLGAPGTAAELLAEERRVAEHWGTAAAFAALWARTEETFTRLGVGLPRPPGRDETAGTPHGPGDEALTAPEQDVADLVLAGLANREIAGRLGIATRTVELRLTRIYRKLGVKGRAALAARLRAEREDG</sequence>
<dbReference type="InterPro" id="IPR000792">
    <property type="entry name" value="Tscrpt_reg_LuxR_C"/>
</dbReference>
<dbReference type="Pfam" id="PF13191">
    <property type="entry name" value="AAA_16"/>
    <property type="match status" value="1"/>
</dbReference>
<protein>
    <recommendedName>
        <fullName evidence="4">HTH luxR-type domain-containing protein</fullName>
    </recommendedName>
</protein>
<name>A0ABP5XM79_9ACTN</name>
<evidence type="ECO:0000256" key="2">
    <source>
        <dbReference type="ARBA" id="ARBA00022840"/>
    </source>
</evidence>
<evidence type="ECO:0000259" key="4">
    <source>
        <dbReference type="PROSITE" id="PS50043"/>
    </source>
</evidence>
<dbReference type="SUPFAM" id="SSF46894">
    <property type="entry name" value="C-terminal effector domain of the bipartite response regulators"/>
    <property type="match status" value="1"/>
</dbReference>
<keyword evidence="2" id="KW-0067">ATP-binding</keyword>
<dbReference type="InterPro" id="IPR041664">
    <property type="entry name" value="AAA_16"/>
</dbReference>
<feature type="domain" description="HTH luxR-type" evidence="4">
    <location>
        <begin position="812"/>
        <end position="877"/>
    </location>
</feature>
<evidence type="ECO:0000313" key="5">
    <source>
        <dbReference type="EMBL" id="GAA2456720.1"/>
    </source>
</evidence>
<keyword evidence="1" id="KW-0547">Nucleotide-binding</keyword>
<accession>A0ABP5XM79</accession>
<evidence type="ECO:0000313" key="6">
    <source>
        <dbReference type="Proteomes" id="UP001500460"/>
    </source>
</evidence>
<dbReference type="PANTHER" id="PTHR16305">
    <property type="entry name" value="TESTICULAR SOLUBLE ADENYLYL CYCLASE"/>
    <property type="match status" value="1"/>
</dbReference>